<reference evidence="1 2" key="1">
    <citation type="submission" date="2024-06" db="EMBL/GenBank/DDBJ databases">
        <title>The Natural Products Discovery Center: Release of the First 8490 Sequenced Strains for Exploring Actinobacteria Biosynthetic Diversity.</title>
        <authorList>
            <person name="Kalkreuter E."/>
            <person name="Kautsar S.A."/>
            <person name="Yang D."/>
            <person name="Bader C.D."/>
            <person name="Teijaro C.N."/>
            <person name="Fluegel L."/>
            <person name="Davis C.M."/>
            <person name="Simpson J.R."/>
            <person name="Lauterbach L."/>
            <person name="Steele A.D."/>
            <person name="Gui C."/>
            <person name="Meng S."/>
            <person name="Li G."/>
            <person name="Viehrig K."/>
            <person name="Ye F."/>
            <person name="Su P."/>
            <person name="Kiefer A.F."/>
            <person name="Nichols A."/>
            <person name="Cepeda A.J."/>
            <person name="Yan W."/>
            <person name="Fan B."/>
            <person name="Jiang Y."/>
            <person name="Adhikari A."/>
            <person name="Zheng C.-J."/>
            <person name="Schuster L."/>
            <person name="Cowan T.M."/>
            <person name="Smanski M.J."/>
            <person name="Chevrette M.G."/>
            <person name="De Carvalho L.P.S."/>
            <person name="Shen B."/>
        </authorList>
    </citation>
    <scope>NUCLEOTIDE SEQUENCE [LARGE SCALE GENOMIC DNA]</scope>
    <source>
        <strain evidence="1 2">NPDC048946</strain>
    </source>
</reference>
<dbReference type="EMBL" id="JBEZFP010000030">
    <property type="protein sequence ID" value="MEU8134700.1"/>
    <property type="molecule type" value="Genomic_DNA"/>
</dbReference>
<sequence>MDVTAVLLLLSGLALGDAPGVPGARAQSSARIACLEAEHNAAPDAVTPAGRAQGQGR</sequence>
<name>A0ABV3DG15_9ACTN</name>
<keyword evidence="2" id="KW-1185">Reference proteome</keyword>
<comment type="caution">
    <text evidence="1">The sequence shown here is derived from an EMBL/GenBank/DDBJ whole genome shotgun (WGS) entry which is preliminary data.</text>
</comment>
<dbReference type="Proteomes" id="UP001551482">
    <property type="component" value="Unassembled WGS sequence"/>
</dbReference>
<evidence type="ECO:0000313" key="1">
    <source>
        <dbReference type="EMBL" id="MEU8134700.1"/>
    </source>
</evidence>
<organism evidence="1 2">
    <name type="scientific">Streptodolium elevatio</name>
    <dbReference type="NCBI Taxonomy" id="3157996"/>
    <lineage>
        <taxon>Bacteria</taxon>
        <taxon>Bacillati</taxon>
        <taxon>Actinomycetota</taxon>
        <taxon>Actinomycetes</taxon>
        <taxon>Kitasatosporales</taxon>
        <taxon>Streptomycetaceae</taxon>
        <taxon>Streptodolium</taxon>
    </lineage>
</organism>
<accession>A0ABV3DG15</accession>
<protein>
    <submittedName>
        <fullName evidence="1">Uncharacterized protein</fullName>
    </submittedName>
</protein>
<dbReference type="RefSeq" id="WP_358353586.1">
    <property type="nucleotide sequence ID" value="NZ_JBEZFP010000030.1"/>
</dbReference>
<proteinExistence type="predicted"/>
<evidence type="ECO:0000313" key="2">
    <source>
        <dbReference type="Proteomes" id="UP001551482"/>
    </source>
</evidence>
<gene>
    <name evidence="1" type="ORF">AB0C36_14440</name>
</gene>